<sequence>IFPREVYISRLIVAVDLFVVGAIEYVFSLFIEPTTLNAPYLVFGWSALFLCMFLWMGAITVLLPSFNPVRDNTEAVRSRFEGTEVLRYFDQRQEFSCTLRFLCLIYPSIMFSISKEIMTVAIDQYGSSESIVSSYRLHLAVSPLAVIVTTAVLLFWNFSRQESRDLITIGIAHLLNLIFLVVIIVISYNSKFSADKTPIYPNTTRVRESTQDNVGLALIMLRSLRSDGEVFNIAYNDSSGGSINMAAMTGKPNILIAQMFPEAPAFTTSVQGSANGSILFSDEITFTFQQVNTYMERNGRLHLLRHSGQRLPLNHVVYPKIGPVSEFTLTSFTIAPRCYEGPPKDVNGIRILLNKSNCHSMKSWIRFLDGKRNVLSQQIITPIVQDDGTFEPEAVKVGIVKVVVI</sequence>
<keyword evidence="4" id="KW-1185">Reference proteome</keyword>
<feature type="transmembrane region" description="Helical" evidence="1">
    <location>
        <begin position="12"/>
        <end position="31"/>
    </location>
</feature>
<keyword evidence="1" id="KW-0472">Membrane</keyword>
<feature type="transmembrane region" description="Helical" evidence="1">
    <location>
        <begin position="97"/>
        <end position="117"/>
    </location>
</feature>
<dbReference type="Proteomes" id="UP000479000">
    <property type="component" value="Unassembled WGS sequence"/>
</dbReference>
<accession>A0A6H5HFS8</accession>
<keyword evidence="1" id="KW-1133">Transmembrane helix</keyword>
<evidence type="ECO:0000313" key="3">
    <source>
        <dbReference type="EMBL" id="CAB0016178.1"/>
    </source>
</evidence>
<reference evidence="3 4" key="1">
    <citation type="submission" date="2020-02" db="EMBL/GenBank/DDBJ databases">
        <authorList>
            <person name="Ferguson B K."/>
        </authorList>
    </citation>
    <scope>NUCLEOTIDE SEQUENCE [LARGE SCALE GENOMIC DNA]</scope>
</reference>
<dbReference type="EMBL" id="CADCXU010030064">
    <property type="protein sequence ID" value="CAB0016178.1"/>
    <property type="molecule type" value="Genomic_DNA"/>
</dbReference>
<feature type="non-terminal residue" evidence="3">
    <location>
        <position position="1"/>
    </location>
</feature>
<feature type="transmembrane region" description="Helical" evidence="1">
    <location>
        <begin position="137"/>
        <end position="159"/>
    </location>
</feature>
<evidence type="ECO:0000256" key="1">
    <source>
        <dbReference type="SAM" id="Phobius"/>
    </source>
</evidence>
<dbReference type="EMBL" id="CADCXU010030063">
    <property type="protein sequence ID" value="CAB0016175.1"/>
    <property type="molecule type" value="Genomic_DNA"/>
</dbReference>
<feature type="transmembrane region" description="Helical" evidence="1">
    <location>
        <begin position="43"/>
        <end position="63"/>
    </location>
</feature>
<name>A0A6H5HFS8_9HEMI</name>
<organism evidence="3 4">
    <name type="scientific">Nesidiocoris tenuis</name>
    <dbReference type="NCBI Taxonomy" id="355587"/>
    <lineage>
        <taxon>Eukaryota</taxon>
        <taxon>Metazoa</taxon>
        <taxon>Ecdysozoa</taxon>
        <taxon>Arthropoda</taxon>
        <taxon>Hexapoda</taxon>
        <taxon>Insecta</taxon>
        <taxon>Pterygota</taxon>
        <taxon>Neoptera</taxon>
        <taxon>Paraneoptera</taxon>
        <taxon>Hemiptera</taxon>
        <taxon>Heteroptera</taxon>
        <taxon>Panheteroptera</taxon>
        <taxon>Cimicomorpha</taxon>
        <taxon>Miridae</taxon>
        <taxon>Dicyphina</taxon>
        <taxon>Nesidiocoris</taxon>
    </lineage>
</organism>
<protein>
    <submittedName>
        <fullName evidence="3">Uncharacterized protein</fullName>
    </submittedName>
</protein>
<dbReference type="AlphaFoldDB" id="A0A6H5HFS8"/>
<proteinExistence type="predicted"/>
<gene>
    <name evidence="2" type="ORF">NTEN_LOCUS20450</name>
    <name evidence="3" type="ORF">NTEN_LOCUS20453</name>
</gene>
<feature type="transmembrane region" description="Helical" evidence="1">
    <location>
        <begin position="166"/>
        <end position="188"/>
    </location>
</feature>
<evidence type="ECO:0000313" key="4">
    <source>
        <dbReference type="Proteomes" id="UP000479000"/>
    </source>
</evidence>
<keyword evidence="1" id="KW-0812">Transmembrane</keyword>
<evidence type="ECO:0000313" key="2">
    <source>
        <dbReference type="EMBL" id="CAB0016175.1"/>
    </source>
</evidence>